<reference evidence="2" key="1">
    <citation type="submission" date="2019-09" db="EMBL/GenBank/DDBJ databases">
        <title>Antimicrobial potential of Antarctic Bacteria.</title>
        <authorList>
            <person name="Benaud N."/>
            <person name="Edwards R.J."/>
            <person name="Ferrari B.C."/>
        </authorList>
    </citation>
    <scope>NUCLEOTIDE SEQUENCE [LARGE SCALE GENOMIC DNA]</scope>
    <source>
        <strain evidence="2">INR9</strain>
    </source>
</reference>
<dbReference type="PANTHER" id="PTHR20883:SF48">
    <property type="entry name" value="ECTOINE DIOXYGENASE"/>
    <property type="match status" value="1"/>
</dbReference>
<dbReference type="Proteomes" id="UP000515511">
    <property type="component" value="Chromosome"/>
</dbReference>
<dbReference type="KEGG" id="lse:F1C12_08820"/>
<keyword evidence="1" id="KW-0223">Dioxygenase</keyword>
<sequence length="317" mass="34842">MTIQTPIPTRPYHLTDEEIARFDEDGYLILRNRIPAELLTRLQDAADQWIADGAALPADDGRGADYTYAERPTGRVMFRVDYLHNKNQAASLELLGSPAVLGIAESLAGPDFVPTYESLVFKKAGDGAAINWHQDAVHPRTRRIFNIDVYLDPSRAGEGALRVAPGSHKAPVDVCQLEEEYGWDAPGVIQAELEPGDVLVHDVMVVHGSEAVVGNRLRRTIYYEFRAAGQIIDEGPWDAEWIDRRLRLVPVALREHERANPGADGFQWHISDSLRPASSGDDETELRIAHTVHSPGSYCSAGSVPFAADDGTSSAKL</sequence>
<dbReference type="InterPro" id="IPR008775">
    <property type="entry name" value="Phytyl_CoA_dOase-like"/>
</dbReference>
<evidence type="ECO:0000313" key="2">
    <source>
        <dbReference type="Proteomes" id="UP000515511"/>
    </source>
</evidence>
<evidence type="ECO:0000313" key="1">
    <source>
        <dbReference type="EMBL" id="QNE35227.1"/>
    </source>
</evidence>
<dbReference type="Pfam" id="PF05721">
    <property type="entry name" value="PhyH"/>
    <property type="match status" value="1"/>
</dbReference>
<dbReference type="Gene3D" id="2.60.120.620">
    <property type="entry name" value="q2cbj1_9rhob like domain"/>
    <property type="match status" value="1"/>
</dbReference>
<proteinExistence type="predicted"/>
<keyword evidence="1" id="KW-0560">Oxidoreductase</keyword>
<dbReference type="SUPFAM" id="SSF51197">
    <property type="entry name" value="Clavaminate synthase-like"/>
    <property type="match status" value="1"/>
</dbReference>
<dbReference type="GO" id="GO:0005506">
    <property type="term" value="F:iron ion binding"/>
    <property type="evidence" value="ECO:0007669"/>
    <property type="project" value="UniProtKB-ARBA"/>
</dbReference>
<dbReference type="GO" id="GO:0016706">
    <property type="term" value="F:2-oxoglutarate-dependent dioxygenase activity"/>
    <property type="evidence" value="ECO:0007669"/>
    <property type="project" value="UniProtKB-ARBA"/>
</dbReference>
<organism evidence="1 2">
    <name type="scientific">Leifsonia shinshuensis</name>
    <dbReference type="NCBI Taxonomy" id="150026"/>
    <lineage>
        <taxon>Bacteria</taxon>
        <taxon>Bacillati</taxon>
        <taxon>Actinomycetota</taxon>
        <taxon>Actinomycetes</taxon>
        <taxon>Micrococcales</taxon>
        <taxon>Microbacteriaceae</taxon>
        <taxon>Leifsonia</taxon>
    </lineage>
</organism>
<gene>
    <name evidence="1" type="ORF">F1C12_08820</name>
</gene>
<dbReference type="PANTHER" id="PTHR20883">
    <property type="entry name" value="PHYTANOYL-COA DIOXYGENASE DOMAIN CONTAINING 1"/>
    <property type="match status" value="1"/>
</dbReference>
<accession>A0A7G6Y9R2</accession>
<name>A0A7G6Y9R2_9MICO</name>
<dbReference type="AlphaFoldDB" id="A0A7G6Y9R2"/>
<dbReference type="RefSeq" id="WP_185278387.1">
    <property type="nucleotide sequence ID" value="NZ_CP043641.1"/>
</dbReference>
<protein>
    <submittedName>
        <fullName evidence="1">Phytanoyl-CoA dioxygenase family protein</fullName>
    </submittedName>
</protein>
<dbReference type="EMBL" id="CP043641">
    <property type="protein sequence ID" value="QNE35227.1"/>
    <property type="molecule type" value="Genomic_DNA"/>
</dbReference>